<proteinExistence type="predicted"/>
<evidence type="ECO:0000313" key="1">
    <source>
        <dbReference type="EMBL" id="AYV84827.1"/>
    </source>
</evidence>
<organism evidence="1">
    <name type="scientific">Hyperionvirus sp</name>
    <dbReference type="NCBI Taxonomy" id="2487770"/>
    <lineage>
        <taxon>Viruses</taxon>
        <taxon>Varidnaviria</taxon>
        <taxon>Bamfordvirae</taxon>
        <taxon>Nucleocytoviricota</taxon>
        <taxon>Megaviricetes</taxon>
        <taxon>Imitervirales</taxon>
        <taxon>Mimiviridae</taxon>
        <taxon>Klosneuvirinae</taxon>
    </lineage>
</organism>
<name>A0A3G5ACE4_9VIRU</name>
<reference evidence="1" key="1">
    <citation type="submission" date="2018-10" db="EMBL/GenBank/DDBJ databases">
        <title>Hidden diversity of soil giant viruses.</title>
        <authorList>
            <person name="Schulz F."/>
            <person name="Alteio L."/>
            <person name="Goudeau D."/>
            <person name="Ryan E.M."/>
            <person name="Malmstrom R.R."/>
            <person name="Blanchard J."/>
            <person name="Woyke T."/>
        </authorList>
    </citation>
    <scope>NUCLEOTIDE SEQUENCE</scope>
    <source>
        <strain evidence="1">HYV1</strain>
    </source>
</reference>
<sequence length="183" mass="20972">MATEHAEEKKPEKLRVSLTALGGKCHYYEWYINRKDYEYIPWDKDKMAAVVGSSCWIEVVNEGCMYGGSVNRAFFSTPNGVVMTNALNWKEDMPGFCDTYDELNKSYSELKHGKIYTHTPTSKQFRHYRVRFPTNRHPIDIDYFIALTDEARLCKCRDPLPESFAPVAPAGPAAPIPTYSNKD</sequence>
<accession>A0A3G5ACE4</accession>
<dbReference type="EMBL" id="MK072424">
    <property type="protein sequence ID" value="AYV84827.1"/>
    <property type="molecule type" value="Genomic_DNA"/>
</dbReference>
<protein>
    <submittedName>
        <fullName evidence="1">Uncharacterized protein</fullName>
    </submittedName>
</protein>
<gene>
    <name evidence="1" type="ORF">Hyperionvirus42_3</name>
</gene>